<dbReference type="Pfam" id="PF02635">
    <property type="entry name" value="DsrE"/>
    <property type="match status" value="1"/>
</dbReference>
<dbReference type="Proteomes" id="UP000180215">
    <property type="component" value="Unassembled WGS sequence"/>
</dbReference>
<comment type="caution">
    <text evidence="1">The sequence shown here is derived from an EMBL/GenBank/DDBJ whole genome shotgun (WGS) entry which is preliminary data.</text>
</comment>
<evidence type="ECO:0000313" key="1">
    <source>
        <dbReference type="EMBL" id="OHV18189.1"/>
    </source>
</evidence>
<dbReference type="SUPFAM" id="SSF75169">
    <property type="entry name" value="DsrEFH-like"/>
    <property type="match status" value="1"/>
</dbReference>
<reference evidence="1 2" key="1">
    <citation type="submission" date="2016-10" db="EMBL/GenBank/DDBJ databases">
        <title>Draft genome sequence of Methylobacterium extorquens CP3, a seed endophyte of Crotalaria pumila with plant growth-promoting and metal tolerance properties.</title>
        <authorList>
            <person name="Sanchez-Lopez A.S."/>
            <person name="Van Hamme J.D."/>
            <person name="Thijs S."/>
            <person name="Mcammond B.M."/>
            <person name="Stevens V."/>
            <person name="Gonzalez-Chavez M.D.C."/>
            <person name="Vangronsveld J."/>
        </authorList>
    </citation>
    <scope>NUCLEOTIDE SEQUENCE [LARGE SCALE GENOMIC DNA]</scope>
    <source>
        <strain evidence="1 2">CP3</strain>
    </source>
</reference>
<gene>
    <name evidence="1" type="ORF">BK022_01130</name>
</gene>
<dbReference type="AlphaFoldDB" id="A0A1S1PAL2"/>
<proteinExistence type="predicted"/>
<dbReference type="PANTHER" id="PTHR37691">
    <property type="entry name" value="BLR3518 PROTEIN"/>
    <property type="match status" value="1"/>
</dbReference>
<organism evidence="1 2">
    <name type="scientific">Methylorubrum extorquens</name>
    <name type="common">Methylobacterium dichloromethanicum</name>
    <name type="synonym">Methylobacterium extorquens</name>
    <dbReference type="NCBI Taxonomy" id="408"/>
    <lineage>
        <taxon>Bacteria</taxon>
        <taxon>Pseudomonadati</taxon>
        <taxon>Pseudomonadota</taxon>
        <taxon>Alphaproteobacteria</taxon>
        <taxon>Hyphomicrobiales</taxon>
        <taxon>Methylobacteriaceae</taxon>
        <taxon>Methylorubrum</taxon>
    </lineage>
</organism>
<protein>
    <submittedName>
        <fullName evidence="1">Uncharacterized protein</fullName>
    </submittedName>
</protein>
<name>A0A1S1PAL2_METEX</name>
<dbReference type="Gene3D" id="3.40.1260.10">
    <property type="entry name" value="DsrEFH-like"/>
    <property type="match status" value="1"/>
</dbReference>
<dbReference type="EMBL" id="MNAO01000005">
    <property type="protein sequence ID" value="OHV18189.1"/>
    <property type="molecule type" value="Genomic_DNA"/>
</dbReference>
<accession>A0A1S1PAL2</accession>
<evidence type="ECO:0000313" key="2">
    <source>
        <dbReference type="Proteomes" id="UP000180215"/>
    </source>
</evidence>
<dbReference type="InterPro" id="IPR003787">
    <property type="entry name" value="Sulphur_relay_DsrE/F-like"/>
</dbReference>
<dbReference type="PANTHER" id="PTHR37691:SF1">
    <property type="entry name" value="BLR3518 PROTEIN"/>
    <property type="match status" value="1"/>
</dbReference>
<dbReference type="InterPro" id="IPR027396">
    <property type="entry name" value="DsrEFH-like"/>
</dbReference>
<sequence length="138" mass="15350">MRIDVPVSLRDSRVAFNMDHLAFNGDQSIGLTYMQLMLKNYQVSGAKLDIVAVFHGAVGYLLLDDAAYNKARKTNRGNPYKEQILDLQKQGVRFEECGQTARNNGWGNADFIPGVLVNAGANLRLVQLQQDGFIVIHP</sequence>